<dbReference type="OrthoDB" id="10550843at2759"/>
<sequence length="240" mass="27246">DPTAKKMPKKKGEDEREVPGVIRKKAVKQLLKDIPTTDWLHDGNNLLWTRKSVTTLHDQRKEVEVPPTKAGGRPYLVGLEVKFEQREIDLSWLHRPQVNKDPAEAMVAISEHKRFVQVAIRTLAQERDELIAQGRKVICADNRLVCDAVTLKYGREMWFGYIGQLEIVNGGLGVGGRIGAPRATLSLNLVASVGLPQMSVIQLLGKLGAKYPGDWRSERDAERDVVWHYWGRHRSFEREI</sequence>
<evidence type="ECO:0000313" key="2">
    <source>
        <dbReference type="Proteomes" id="UP000649617"/>
    </source>
</evidence>
<protein>
    <submittedName>
        <fullName evidence="1">Ago2 protein</fullName>
    </submittedName>
</protein>
<name>A0A812KWQ7_SYMPI</name>
<comment type="caution">
    <text evidence="1">The sequence shown here is derived from an EMBL/GenBank/DDBJ whole genome shotgun (WGS) entry which is preliminary data.</text>
</comment>
<organism evidence="1 2">
    <name type="scientific">Symbiodinium pilosum</name>
    <name type="common">Dinoflagellate</name>
    <dbReference type="NCBI Taxonomy" id="2952"/>
    <lineage>
        <taxon>Eukaryota</taxon>
        <taxon>Sar</taxon>
        <taxon>Alveolata</taxon>
        <taxon>Dinophyceae</taxon>
        <taxon>Suessiales</taxon>
        <taxon>Symbiodiniaceae</taxon>
        <taxon>Symbiodinium</taxon>
    </lineage>
</organism>
<feature type="non-terminal residue" evidence="1">
    <location>
        <position position="1"/>
    </location>
</feature>
<proteinExistence type="predicted"/>
<gene>
    <name evidence="1" type="primary">Ago2</name>
    <name evidence="1" type="ORF">SPIL2461_LOCUS3921</name>
</gene>
<dbReference type="AlphaFoldDB" id="A0A812KWQ7"/>
<dbReference type="EMBL" id="CAJNIZ010004947">
    <property type="protein sequence ID" value="CAE7237481.1"/>
    <property type="molecule type" value="Genomic_DNA"/>
</dbReference>
<evidence type="ECO:0000313" key="1">
    <source>
        <dbReference type="EMBL" id="CAE7237481.1"/>
    </source>
</evidence>
<reference evidence="1" key="1">
    <citation type="submission" date="2021-02" db="EMBL/GenBank/DDBJ databases">
        <authorList>
            <person name="Dougan E. K."/>
            <person name="Rhodes N."/>
            <person name="Thang M."/>
            <person name="Chan C."/>
        </authorList>
    </citation>
    <scope>NUCLEOTIDE SEQUENCE</scope>
</reference>
<keyword evidence="2" id="KW-1185">Reference proteome</keyword>
<dbReference type="Proteomes" id="UP000649617">
    <property type="component" value="Unassembled WGS sequence"/>
</dbReference>
<accession>A0A812KWQ7</accession>